<evidence type="ECO:0000259" key="3">
    <source>
        <dbReference type="PROSITE" id="PS50887"/>
    </source>
</evidence>
<feature type="transmembrane region" description="Helical" evidence="1">
    <location>
        <begin position="229"/>
        <end position="247"/>
    </location>
</feature>
<dbReference type="AlphaFoldDB" id="A0A521FIV8"/>
<dbReference type="Proteomes" id="UP000317484">
    <property type="component" value="Unassembled WGS sequence"/>
</dbReference>
<feature type="chain" id="PRO_5021976040" evidence="2">
    <location>
        <begin position="33"/>
        <end position="501"/>
    </location>
</feature>
<evidence type="ECO:0000256" key="1">
    <source>
        <dbReference type="SAM" id="Phobius"/>
    </source>
</evidence>
<dbReference type="CDD" id="cd01949">
    <property type="entry name" value="GGDEF"/>
    <property type="match status" value="1"/>
</dbReference>
<keyword evidence="5" id="KW-1185">Reference proteome</keyword>
<dbReference type="Pfam" id="PF00990">
    <property type="entry name" value="GGDEF"/>
    <property type="match status" value="1"/>
</dbReference>
<feature type="transmembrane region" description="Helical" evidence="1">
    <location>
        <begin position="198"/>
        <end position="217"/>
    </location>
</feature>
<proteinExistence type="predicted"/>
<dbReference type="InterPro" id="IPR000160">
    <property type="entry name" value="GGDEF_dom"/>
</dbReference>
<dbReference type="EMBL" id="FXTJ01000009">
    <property type="protein sequence ID" value="SMO96066.1"/>
    <property type="molecule type" value="Genomic_DNA"/>
</dbReference>
<dbReference type="NCBIfam" id="TIGR00254">
    <property type="entry name" value="GGDEF"/>
    <property type="match status" value="1"/>
</dbReference>
<keyword evidence="1" id="KW-0812">Transmembrane</keyword>
<dbReference type="PANTHER" id="PTHR46663:SF2">
    <property type="entry name" value="GGDEF DOMAIN-CONTAINING PROTEIN"/>
    <property type="match status" value="1"/>
</dbReference>
<feature type="transmembrane region" description="Helical" evidence="1">
    <location>
        <begin position="68"/>
        <end position="87"/>
    </location>
</feature>
<gene>
    <name evidence="4" type="ORF">SAMN06273567_109118</name>
</gene>
<keyword evidence="1" id="KW-1133">Transmembrane helix</keyword>
<dbReference type="PROSITE" id="PS50887">
    <property type="entry name" value="GGDEF"/>
    <property type="match status" value="1"/>
</dbReference>
<feature type="signal peptide" evidence="2">
    <location>
        <begin position="1"/>
        <end position="32"/>
    </location>
</feature>
<feature type="transmembrane region" description="Helical" evidence="1">
    <location>
        <begin position="132"/>
        <end position="154"/>
    </location>
</feature>
<accession>A0A521FIV8</accession>
<evidence type="ECO:0000256" key="2">
    <source>
        <dbReference type="SAM" id="SignalP"/>
    </source>
</evidence>
<feature type="transmembrane region" description="Helical" evidence="1">
    <location>
        <begin position="99"/>
        <end position="120"/>
    </location>
</feature>
<dbReference type="InterPro" id="IPR052163">
    <property type="entry name" value="DGC-Regulatory_Protein"/>
</dbReference>
<dbReference type="SUPFAM" id="SSF55073">
    <property type="entry name" value="Nucleotide cyclase"/>
    <property type="match status" value="1"/>
</dbReference>
<dbReference type="Gene3D" id="3.30.70.270">
    <property type="match status" value="1"/>
</dbReference>
<reference evidence="4 5" key="1">
    <citation type="submission" date="2017-05" db="EMBL/GenBank/DDBJ databases">
        <authorList>
            <person name="Varghese N."/>
            <person name="Submissions S."/>
        </authorList>
    </citation>
    <scope>NUCLEOTIDE SEQUENCE [LARGE SCALE GENOMIC DNA]</scope>
    <source>
        <strain evidence="4 5">DSM 46834</strain>
    </source>
</reference>
<dbReference type="SMART" id="SM00267">
    <property type="entry name" value="GGDEF"/>
    <property type="match status" value="1"/>
</dbReference>
<evidence type="ECO:0000313" key="4">
    <source>
        <dbReference type="EMBL" id="SMO96066.1"/>
    </source>
</evidence>
<dbReference type="InterPro" id="IPR029787">
    <property type="entry name" value="Nucleotide_cyclase"/>
</dbReference>
<dbReference type="RefSeq" id="WP_142460193.1">
    <property type="nucleotide sequence ID" value="NZ_FXTJ01000009.1"/>
</dbReference>
<feature type="transmembrane region" description="Helical" evidence="1">
    <location>
        <begin position="166"/>
        <end position="186"/>
    </location>
</feature>
<dbReference type="PROSITE" id="PS51257">
    <property type="entry name" value="PROKAR_LIPOPROTEIN"/>
    <property type="match status" value="1"/>
</dbReference>
<dbReference type="PANTHER" id="PTHR46663">
    <property type="entry name" value="DIGUANYLATE CYCLASE DGCT-RELATED"/>
    <property type="match status" value="1"/>
</dbReference>
<keyword evidence="1" id="KW-0472">Membrane</keyword>
<evidence type="ECO:0000313" key="5">
    <source>
        <dbReference type="Proteomes" id="UP000317484"/>
    </source>
</evidence>
<keyword evidence="2" id="KW-0732">Signal</keyword>
<sequence length="501" mass="50681">MARPPAASTLGALLVAACTVGMLATAVLPAGAAALVSDVTQALAAGAAAAATARHAARCSGRRMRAAWALLSAACASWFAGQAYWAVLSVRGEAPFPSLADLGFLGFSVLSVLALVVHPAGGGRTGRWQRCLDAVMTAGAVGLVSWQTALGAVLREDTGHDVAVRLLLAAYPVADVALVVLAVLLVTRTPGDRRPLNLVAAGVTAMAVADSAFTYLAATSAYDGGTVDAGWALAFVLLAAAGLCRPADATGAGATSSGAPVRRTSAAASLLPYAPVTLALGVALARTLTGATLGRGEELVVAVVIAALLARQYGTVRENVRLADDLAAREAQLRHLAFSDPLTGLANRSLFLDRLEHALALHARDMRPVAVVFLDLDDFKSVNDTLGHAAGDELLLRVAERLTGALRGGDTVARLGGDEFAALLEDGGDPVEAAARITAAMDVPFSVAGRSRAVGASTGVVALTAGDAAVGADELMARADAAMYSAKRAGKGRVVHHGASV</sequence>
<name>A0A521FIV8_9ACTN</name>
<organism evidence="4 5">
    <name type="scientific">Geodermatophilus aquaeductus</name>
    <dbReference type="NCBI Taxonomy" id="1564161"/>
    <lineage>
        <taxon>Bacteria</taxon>
        <taxon>Bacillati</taxon>
        <taxon>Actinomycetota</taxon>
        <taxon>Actinomycetes</taxon>
        <taxon>Geodermatophilales</taxon>
        <taxon>Geodermatophilaceae</taxon>
        <taxon>Geodermatophilus</taxon>
    </lineage>
</organism>
<feature type="domain" description="GGDEF" evidence="3">
    <location>
        <begin position="367"/>
        <end position="499"/>
    </location>
</feature>
<dbReference type="InterPro" id="IPR043128">
    <property type="entry name" value="Rev_trsase/Diguanyl_cyclase"/>
</dbReference>
<protein>
    <submittedName>
        <fullName evidence="4">Diguanylate cyclase (GGDEF) domain-containing protein</fullName>
    </submittedName>
</protein>